<organism evidence="2 3">
    <name type="scientific">Ramlibacter cellulosilyticus</name>
    <dbReference type="NCBI Taxonomy" id="2764187"/>
    <lineage>
        <taxon>Bacteria</taxon>
        <taxon>Pseudomonadati</taxon>
        <taxon>Pseudomonadota</taxon>
        <taxon>Betaproteobacteria</taxon>
        <taxon>Burkholderiales</taxon>
        <taxon>Comamonadaceae</taxon>
        <taxon>Ramlibacter</taxon>
    </lineage>
</organism>
<dbReference type="RefSeq" id="WP_187078180.1">
    <property type="nucleotide sequence ID" value="NZ_JACORT010000010.1"/>
</dbReference>
<comment type="caution">
    <text evidence="2">The sequence shown here is derived from an EMBL/GenBank/DDBJ whole genome shotgun (WGS) entry which is preliminary data.</text>
</comment>
<feature type="signal peptide" evidence="1">
    <location>
        <begin position="1"/>
        <end position="21"/>
    </location>
</feature>
<keyword evidence="3" id="KW-1185">Reference proteome</keyword>
<reference evidence="2" key="1">
    <citation type="submission" date="2020-08" db="EMBL/GenBank/DDBJ databases">
        <title>Ramlibacter sp. USB13 16S ribosomal RNA gene genome sequencing and assembly.</title>
        <authorList>
            <person name="Kang M."/>
        </authorList>
    </citation>
    <scope>NUCLEOTIDE SEQUENCE</scope>
    <source>
        <strain evidence="2">USB13</strain>
    </source>
</reference>
<protein>
    <submittedName>
        <fullName evidence="2">Uncharacterized protein</fullName>
    </submittedName>
</protein>
<dbReference type="Proteomes" id="UP000608513">
    <property type="component" value="Unassembled WGS sequence"/>
</dbReference>
<dbReference type="EMBL" id="JACORT010000010">
    <property type="protein sequence ID" value="MBC5785439.1"/>
    <property type="molecule type" value="Genomic_DNA"/>
</dbReference>
<keyword evidence="1" id="KW-0732">Signal</keyword>
<evidence type="ECO:0000313" key="2">
    <source>
        <dbReference type="EMBL" id="MBC5785439.1"/>
    </source>
</evidence>
<dbReference type="AlphaFoldDB" id="A0A923SD11"/>
<feature type="chain" id="PRO_5037670171" evidence="1">
    <location>
        <begin position="22"/>
        <end position="130"/>
    </location>
</feature>
<gene>
    <name evidence="2" type="ORF">H8N03_21000</name>
</gene>
<proteinExistence type="predicted"/>
<name>A0A923SD11_9BURK</name>
<evidence type="ECO:0000256" key="1">
    <source>
        <dbReference type="SAM" id="SignalP"/>
    </source>
</evidence>
<evidence type="ECO:0000313" key="3">
    <source>
        <dbReference type="Proteomes" id="UP000608513"/>
    </source>
</evidence>
<accession>A0A923SD11</accession>
<sequence>MRSIRHTACLALALVAAAASAQVRPDLPPQHRSSGTVATTSGYDASVQALMAAADALRESIQAMAQQPAGPRRDQAIRNANRALLQTQVAMADAYDATAFPPSTRTMGAGAAVTVAPARCLRLPAMWACR</sequence>